<comment type="caution">
    <text evidence="1">The sequence shown here is derived from an EMBL/GenBank/DDBJ whole genome shotgun (WGS) entry which is preliminary data.</text>
</comment>
<accession>A0A2A7D9D7</accession>
<gene>
    <name evidence="1" type="ORF">CON16_11290</name>
</gene>
<sequence length="37" mass="4304">MSKYSNKKVELDGFIFDSEAESRYYELLKEKQGAGEI</sequence>
<reference evidence="1 2" key="1">
    <citation type="submission" date="2017-09" db="EMBL/GenBank/DDBJ databases">
        <title>Large-scale bioinformatics analysis of Bacillus genomes uncovers conserved roles of natural products in bacterial physiology.</title>
        <authorList>
            <consortium name="Agbiome Team Llc"/>
            <person name="Bleich R.M."/>
            <person name="Grubbs K.J."/>
            <person name="Santa Maria K.C."/>
            <person name="Allen S.E."/>
            <person name="Farag S."/>
            <person name="Shank E.A."/>
            <person name="Bowers A."/>
        </authorList>
    </citation>
    <scope>NUCLEOTIDE SEQUENCE [LARGE SCALE GENOMIC DNA]</scope>
    <source>
        <strain evidence="1 2">AFS095574</strain>
    </source>
</reference>
<protein>
    <submittedName>
        <fullName evidence="1">Uncharacterized protein</fullName>
    </submittedName>
</protein>
<evidence type="ECO:0000313" key="1">
    <source>
        <dbReference type="EMBL" id="PDZ16623.1"/>
    </source>
</evidence>
<dbReference type="InterPro" id="IPR009414">
    <property type="entry name" value="DUF1064"/>
</dbReference>
<evidence type="ECO:0000313" key="2">
    <source>
        <dbReference type="Proteomes" id="UP000220192"/>
    </source>
</evidence>
<dbReference type="Proteomes" id="UP000220192">
    <property type="component" value="Unassembled WGS sequence"/>
</dbReference>
<organism evidence="1 2">
    <name type="scientific">Bacillus anthracis</name>
    <name type="common">anthrax bacterium</name>
    <dbReference type="NCBI Taxonomy" id="1392"/>
    <lineage>
        <taxon>Bacteria</taxon>
        <taxon>Bacillati</taxon>
        <taxon>Bacillota</taxon>
        <taxon>Bacilli</taxon>
        <taxon>Bacillales</taxon>
        <taxon>Bacillaceae</taxon>
        <taxon>Bacillus</taxon>
        <taxon>Bacillus cereus group</taxon>
    </lineage>
</organism>
<dbReference type="Pfam" id="PF06356">
    <property type="entry name" value="DUF1064"/>
    <property type="match status" value="1"/>
</dbReference>
<name>A0A2A7D9D7_BACAN</name>
<proteinExistence type="predicted"/>
<dbReference type="EMBL" id="NVLX01000012">
    <property type="protein sequence ID" value="PDZ16623.1"/>
    <property type="molecule type" value="Genomic_DNA"/>
</dbReference>
<dbReference type="AlphaFoldDB" id="A0A2A7D9D7"/>